<keyword evidence="3" id="KW-1185">Reference proteome</keyword>
<reference evidence="2" key="1">
    <citation type="journal article" date="2023" name="bioRxiv">
        <title>Improved chromosome-level genome assembly for marigold (Tagetes erecta).</title>
        <authorList>
            <person name="Jiang F."/>
            <person name="Yuan L."/>
            <person name="Wang S."/>
            <person name="Wang H."/>
            <person name="Xu D."/>
            <person name="Wang A."/>
            <person name="Fan W."/>
        </authorList>
    </citation>
    <scope>NUCLEOTIDE SEQUENCE</scope>
    <source>
        <strain evidence="2">WSJ</strain>
        <tissue evidence="2">Leaf</tissue>
    </source>
</reference>
<protein>
    <submittedName>
        <fullName evidence="2">Uncharacterized protein</fullName>
    </submittedName>
</protein>
<feature type="region of interest" description="Disordered" evidence="1">
    <location>
        <begin position="290"/>
        <end position="312"/>
    </location>
</feature>
<accession>A0AAD8KRE0</accession>
<evidence type="ECO:0000313" key="3">
    <source>
        <dbReference type="Proteomes" id="UP001229421"/>
    </source>
</evidence>
<evidence type="ECO:0000256" key="1">
    <source>
        <dbReference type="SAM" id="MobiDB-lite"/>
    </source>
</evidence>
<proteinExistence type="predicted"/>
<evidence type="ECO:0000313" key="2">
    <source>
        <dbReference type="EMBL" id="KAK1425801.1"/>
    </source>
</evidence>
<dbReference type="Proteomes" id="UP001229421">
    <property type="component" value="Unassembled WGS sequence"/>
</dbReference>
<dbReference type="EMBL" id="JAUHHV010000005">
    <property type="protein sequence ID" value="KAK1425801.1"/>
    <property type="molecule type" value="Genomic_DNA"/>
</dbReference>
<organism evidence="2 3">
    <name type="scientific">Tagetes erecta</name>
    <name type="common">African marigold</name>
    <dbReference type="NCBI Taxonomy" id="13708"/>
    <lineage>
        <taxon>Eukaryota</taxon>
        <taxon>Viridiplantae</taxon>
        <taxon>Streptophyta</taxon>
        <taxon>Embryophyta</taxon>
        <taxon>Tracheophyta</taxon>
        <taxon>Spermatophyta</taxon>
        <taxon>Magnoliopsida</taxon>
        <taxon>eudicotyledons</taxon>
        <taxon>Gunneridae</taxon>
        <taxon>Pentapetalae</taxon>
        <taxon>asterids</taxon>
        <taxon>campanulids</taxon>
        <taxon>Asterales</taxon>
        <taxon>Asteraceae</taxon>
        <taxon>Asteroideae</taxon>
        <taxon>Heliantheae alliance</taxon>
        <taxon>Tageteae</taxon>
        <taxon>Tagetes</taxon>
    </lineage>
</organism>
<sequence>MFLGDSPQHKFIIDHLRSSSNLRSFKNNIKDSMFEVRERGSMPNYRKELMKRYAKLDDLIAESLYPVASPASDYEGRSEGAGSKFVALGGTNGVTIVDKHIDVDEEEGYITIPFKELPDSWNQVSDMLQFKTLDRSFVFPGEQIQIVACLSACKQEEYRSQAEELLIKFKNSHFFTRIAESDEALWSRRKTHETNGGKFIPIESCNDSLAVDRGSLDASTSGGIAKNDVKCSQLANGDIVVLLQVNICVDSLISPILEILQFEKHENSGQSKHDPYGDLLNWILPVQNSHSLSPQQRGPSSSARSSYTTPNSNSFGSQNLSFGQFRSHSMSSISSKDAYPSTFSSGEGLLSFRGVPLQPERFSVCCGLEGIYVPGRRWTRKIEIIQPLEICCFAADCNTKDLLCVQIKNVSPPHAPDIVIYLDSITLVFEEASKGGAPTFLPIACVETGNDYGLPDLPLRKDEEHSFILKPATPLWSSNAGSVGSNVRIFTNVNRGISPTDKYAVLVSCRCNYTESRLLFKQPTNWRPHIQKDILISVASQMSKRTHDPDEKFPNLPVQVLTLDASNMTNEDLTLTLLAPSLLNSPSVASLTLTPPSPMSPYDNNSQNSAFHRLCSASKVLDQRSGEGGNQTHTPRIFKEKTTPISDVLPRSDLGRTHMWLKSRVPLGRVPSRSTVTVKLELLPLTDGIITLDSLQINVEQGLSYIPENPLKIFNF</sequence>
<dbReference type="PANTHER" id="PTHR36034">
    <property type="entry name" value="EXPRESSED PROTEIN"/>
    <property type="match status" value="1"/>
</dbReference>
<dbReference type="PANTHER" id="PTHR36034:SF5">
    <property type="match status" value="1"/>
</dbReference>
<dbReference type="AlphaFoldDB" id="A0AAD8KRE0"/>
<name>A0AAD8KRE0_TARER</name>
<gene>
    <name evidence="2" type="ORF">QVD17_21162</name>
</gene>
<comment type="caution">
    <text evidence="2">The sequence shown here is derived from an EMBL/GenBank/DDBJ whole genome shotgun (WGS) entry which is preliminary data.</text>
</comment>